<reference evidence="8 9" key="1">
    <citation type="submission" date="2013-03" db="EMBL/GenBank/DDBJ databases">
        <title>Assembly of a new bacterial strain Brevibacillus borstelensis AK1.</title>
        <authorList>
            <person name="Rajan I."/>
            <person name="PoliReddy D."/>
            <person name="Sugumar T."/>
            <person name="Rathinam K."/>
            <person name="Alqarawi S."/>
            <person name="Khalil A.B."/>
            <person name="Sivakumar N."/>
        </authorList>
    </citation>
    <scope>NUCLEOTIDE SEQUENCE [LARGE SCALE GENOMIC DNA]</scope>
    <source>
        <strain evidence="8 9">AK1</strain>
    </source>
</reference>
<evidence type="ECO:0000259" key="7">
    <source>
        <dbReference type="PROSITE" id="PS50983"/>
    </source>
</evidence>
<dbReference type="RefSeq" id="WP_003392548.1">
    <property type="nucleotide sequence ID" value="NZ_APBN01000020.1"/>
</dbReference>
<feature type="domain" description="Fe/B12 periplasmic-binding" evidence="7">
    <location>
        <begin position="73"/>
        <end position="334"/>
    </location>
</feature>
<keyword evidence="3" id="KW-0813">Transport</keyword>
<comment type="caution">
    <text evidence="8">The sequence shown here is derived from an EMBL/GenBank/DDBJ whole genome shotgun (WGS) entry which is preliminary data.</text>
</comment>
<dbReference type="GO" id="GO:0030288">
    <property type="term" value="C:outer membrane-bounded periplasmic space"/>
    <property type="evidence" value="ECO:0007669"/>
    <property type="project" value="TreeGrafter"/>
</dbReference>
<dbReference type="SUPFAM" id="SSF53807">
    <property type="entry name" value="Helical backbone' metal receptor"/>
    <property type="match status" value="1"/>
</dbReference>
<dbReference type="PANTHER" id="PTHR30532:SF21">
    <property type="entry name" value="SIDEROPHORE-BINDING LIPOPROTEIN YFIY-RELATED"/>
    <property type="match status" value="1"/>
</dbReference>
<dbReference type="Pfam" id="PF01497">
    <property type="entry name" value="Peripla_BP_2"/>
    <property type="match status" value="1"/>
</dbReference>
<comment type="similarity">
    <text evidence="2">Belongs to the bacterial solute-binding protein 8 family.</text>
</comment>
<name>M8D9W0_9BACL</name>
<protein>
    <submittedName>
        <fullName evidence="8">ABC transporter substrate-binding protein</fullName>
    </submittedName>
</protein>
<feature type="compositionally biased region" description="Polar residues" evidence="5">
    <location>
        <begin position="31"/>
        <end position="50"/>
    </location>
</feature>
<dbReference type="PATRIC" id="fig|1300222.3.peg.5021"/>
<evidence type="ECO:0000256" key="1">
    <source>
        <dbReference type="ARBA" id="ARBA00004196"/>
    </source>
</evidence>
<evidence type="ECO:0000256" key="4">
    <source>
        <dbReference type="ARBA" id="ARBA00022729"/>
    </source>
</evidence>
<gene>
    <name evidence="8" type="ORF">I532_23909</name>
</gene>
<feature type="region of interest" description="Disordered" evidence="5">
    <location>
        <begin position="31"/>
        <end position="53"/>
    </location>
</feature>
<feature type="signal peptide" evidence="6">
    <location>
        <begin position="1"/>
        <end position="29"/>
    </location>
</feature>
<organism evidence="8 9">
    <name type="scientific">Brevibacillus borstelensis AK1</name>
    <dbReference type="NCBI Taxonomy" id="1300222"/>
    <lineage>
        <taxon>Bacteria</taxon>
        <taxon>Bacillati</taxon>
        <taxon>Bacillota</taxon>
        <taxon>Bacilli</taxon>
        <taxon>Bacillales</taxon>
        <taxon>Paenibacillaceae</taxon>
        <taxon>Brevibacillus</taxon>
    </lineage>
</organism>
<evidence type="ECO:0000256" key="6">
    <source>
        <dbReference type="SAM" id="SignalP"/>
    </source>
</evidence>
<dbReference type="InterPro" id="IPR051313">
    <property type="entry name" value="Bact_iron-sidero_bind"/>
</dbReference>
<dbReference type="STRING" id="1300222.I532_23909"/>
<evidence type="ECO:0000313" key="9">
    <source>
        <dbReference type="Proteomes" id="UP000012081"/>
    </source>
</evidence>
<dbReference type="CDD" id="cd01146">
    <property type="entry name" value="FhuD"/>
    <property type="match status" value="1"/>
</dbReference>
<dbReference type="Gene3D" id="3.40.50.1980">
    <property type="entry name" value="Nitrogenase molybdenum iron protein domain"/>
    <property type="match status" value="2"/>
</dbReference>
<dbReference type="InterPro" id="IPR002491">
    <property type="entry name" value="ABC_transptr_periplasmic_BD"/>
</dbReference>
<dbReference type="PROSITE" id="PS51257">
    <property type="entry name" value="PROKAR_LIPOPROTEIN"/>
    <property type="match status" value="1"/>
</dbReference>
<feature type="chain" id="PRO_5004094847" evidence="6">
    <location>
        <begin position="30"/>
        <end position="334"/>
    </location>
</feature>
<keyword evidence="9" id="KW-1185">Reference proteome</keyword>
<dbReference type="EMBL" id="APBN01000020">
    <property type="protein sequence ID" value="EMT50143.1"/>
    <property type="molecule type" value="Genomic_DNA"/>
</dbReference>
<evidence type="ECO:0000256" key="3">
    <source>
        <dbReference type="ARBA" id="ARBA00022448"/>
    </source>
</evidence>
<dbReference type="AlphaFoldDB" id="M8D9W0"/>
<comment type="subcellular location">
    <subcellularLocation>
        <location evidence="1">Cell envelope</location>
    </subcellularLocation>
</comment>
<dbReference type="Proteomes" id="UP000012081">
    <property type="component" value="Unassembled WGS sequence"/>
</dbReference>
<dbReference type="PANTHER" id="PTHR30532">
    <property type="entry name" value="IRON III DICITRATE-BINDING PERIPLASMIC PROTEIN"/>
    <property type="match status" value="1"/>
</dbReference>
<dbReference type="GO" id="GO:1901678">
    <property type="term" value="P:iron coordination entity transport"/>
    <property type="evidence" value="ECO:0007669"/>
    <property type="project" value="UniProtKB-ARBA"/>
</dbReference>
<evidence type="ECO:0000256" key="2">
    <source>
        <dbReference type="ARBA" id="ARBA00008814"/>
    </source>
</evidence>
<proteinExistence type="inferred from homology"/>
<dbReference type="PROSITE" id="PS50983">
    <property type="entry name" value="FE_B12_PBP"/>
    <property type="match status" value="1"/>
</dbReference>
<accession>M8D9W0</accession>
<keyword evidence="4 6" id="KW-0732">Signal</keyword>
<evidence type="ECO:0000313" key="8">
    <source>
        <dbReference type="EMBL" id="EMT50143.1"/>
    </source>
</evidence>
<evidence type="ECO:0000256" key="5">
    <source>
        <dbReference type="SAM" id="MobiDB-lite"/>
    </source>
</evidence>
<sequence>MSAIHKPSWQLLIAAALSLMLLVTGCSGGQNNTGSQPAQSQGQDQAAATDTKSDIRKVKHAMGEAEIKGTPERVVVLTSEGTEALLGLGVKPVGAVQSPRGNPWHDHIKDKMQDVTVLGDEAQPNIELIASLKPDLILGNKVRHEKVYSQLSGIAPTVFSEDLAGKWKPNFMLYAEALGKKADGEKLLADFDKKVEEAKAKLGDKTKAKVSLIRFQPGKIRLYMKDTFAGVMLSQLGFARPASQDKDEFMQVIAKEQLADADGDVLFYWVSDHGEKKEGSKYREEVMNDPLWKNLNVVKNNKVFEVNDVVWNIGGSILSAELLLDDILKRFDVK</sequence>